<dbReference type="EMBL" id="JAUJQS010000068">
    <property type="protein sequence ID" value="MDN7570783.1"/>
    <property type="molecule type" value="Genomic_DNA"/>
</dbReference>
<feature type="compositionally biased region" description="Basic and acidic residues" evidence="3">
    <location>
        <begin position="571"/>
        <end position="620"/>
    </location>
</feature>
<reference evidence="5" key="1">
    <citation type="submission" date="2023-07" db="EMBL/GenBank/DDBJ databases">
        <title>A collection of bacterial strains from the Burkholderia cepacia Research Laboratory and Repository.</title>
        <authorList>
            <person name="Lipuma J."/>
            <person name="Spilker T."/>
            <person name="Caverly L."/>
        </authorList>
    </citation>
    <scope>NUCLEOTIDE SEQUENCE</scope>
    <source>
        <strain evidence="5">AU44979</strain>
    </source>
</reference>
<gene>
    <name evidence="5" type="primary">mobQ</name>
    <name evidence="5" type="ORF">QZM56_40575</name>
</gene>
<dbReference type="InterPro" id="IPR005053">
    <property type="entry name" value="MobA_MobL"/>
</dbReference>
<dbReference type="Gene3D" id="3.30.930.30">
    <property type="match status" value="1"/>
</dbReference>
<feature type="compositionally biased region" description="Basic and acidic residues" evidence="3">
    <location>
        <begin position="655"/>
        <end position="688"/>
    </location>
</feature>
<comment type="similarity">
    <text evidence="1">Belongs to the MobA/MobL family.</text>
</comment>
<feature type="region of interest" description="Disordered" evidence="3">
    <location>
        <begin position="293"/>
        <end position="344"/>
    </location>
</feature>
<protein>
    <submittedName>
        <fullName evidence="5">MobQ family relaxase</fullName>
    </submittedName>
</protein>
<feature type="region of interest" description="Disordered" evidence="3">
    <location>
        <begin position="571"/>
        <end position="688"/>
    </location>
</feature>
<dbReference type="Pfam" id="PF03389">
    <property type="entry name" value="MobA_MobL"/>
    <property type="match status" value="1"/>
</dbReference>
<dbReference type="AlphaFoldDB" id="A0AAP4RB07"/>
<evidence type="ECO:0000256" key="3">
    <source>
        <dbReference type="SAM" id="MobiDB-lite"/>
    </source>
</evidence>
<evidence type="ECO:0000313" key="5">
    <source>
        <dbReference type="EMBL" id="MDN7570783.1"/>
    </source>
</evidence>
<feature type="region of interest" description="Disordered" evidence="3">
    <location>
        <begin position="370"/>
        <end position="400"/>
    </location>
</feature>
<dbReference type="Proteomes" id="UP001172109">
    <property type="component" value="Unassembled WGS sequence"/>
</dbReference>
<evidence type="ECO:0000313" key="6">
    <source>
        <dbReference type="Proteomes" id="UP001172109"/>
    </source>
</evidence>
<sequence length="688" mass="78200">MAMEAWRLGINGSGFLAAKKSRHRVAIFHLSVKTISRSSGRSATAAIAYRAGERVMDERTGLVHDYTRRRGIEHTEIFLPENSPAWATNRAQLWNAAELAETRKNSTVAREFEVAIPAELNRDQRLELVREFARDLVQRHGMAVDVAIHEPGKDGDHRNHHAHILCSTRRLTPEGFKDKTRELDDQKSGEVANWRQRWADVSNRHLENAGRQERIDHRSLSAQRADAIERGDADQAAKCDRLPTVHLGPNVVQMEQRGIRTERGDQGREITQRNAQIINLAEARQRIEAARAAYERDNGNGRDRTADRDDGRLTARAGAEQPGRHAGKSDIGRPGQVPPAFARGRLRNLSELGVVRFPERGEMLLPRDVPRNVEHQRAEPNHELRRGSDGLTAEKPKTARELVQRELNADLLRRAVADREPVKAANDPSPETIKREWQNEKARQFTLIVNRAKELHTRTAGVMERQEGKLASHDQTRPAEPSGLFASLKKATHDQALAAWRGVRAGLEKRWTQLQNRLHLIGDYMRKAGPYEQPTRGERLAEKKAAQARPELAANFQQVIEKEKAARIAEQRAKIDQRRTGKHQEQNHMKQETNEELKQRIDANREKADKAERNELEKAGRLAGMQQDAEQKHDENQIGKTQADTLAKELNAGTDKGDQTKEEKKREILERFKDKARGDRENDRGRGR</sequence>
<feature type="compositionally biased region" description="Basic and acidic residues" evidence="3">
    <location>
        <begin position="293"/>
        <end position="313"/>
    </location>
</feature>
<evidence type="ECO:0000256" key="1">
    <source>
        <dbReference type="ARBA" id="ARBA00010873"/>
    </source>
</evidence>
<name>A0AAP4RB07_9BURK</name>
<accession>A0AAP4RB07</accession>
<proteinExistence type="inferred from homology"/>
<keyword evidence="2" id="KW-0184">Conjugation</keyword>
<dbReference type="NCBIfam" id="NF041496">
    <property type="entry name" value="MobQ"/>
    <property type="match status" value="1"/>
</dbReference>
<feature type="domain" description="MobA/MobL protein" evidence="4">
    <location>
        <begin position="41"/>
        <end position="257"/>
    </location>
</feature>
<dbReference type="RefSeq" id="WP_301790445.1">
    <property type="nucleotide sequence ID" value="NZ_JAUJQS010000068.1"/>
</dbReference>
<organism evidence="5 6">
    <name type="scientific">Burkholderia contaminans</name>
    <dbReference type="NCBI Taxonomy" id="488447"/>
    <lineage>
        <taxon>Bacteria</taxon>
        <taxon>Pseudomonadati</taxon>
        <taxon>Pseudomonadota</taxon>
        <taxon>Betaproteobacteria</taxon>
        <taxon>Burkholderiales</taxon>
        <taxon>Burkholderiaceae</taxon>
        <taxon>Burkholderia</taxon>
        <taxon>Burkholderia cepacia complex</taxon>
    </lineage>
</organism>
<comment type="caution">
    <text evidence="5">The sequence shown here is derived from an EMBL/GenBank/DDBJ whole genome shotgun (WGS) entry which is preliminary data.</text>
</comment>
<evidence type="ECO:0000256" key="2">
    <source>
        <dbReference type="ARBA" id="ARBA00022971"/>
    </source>
</evidence>
<evidence type="ECO:0000259" key="4">
    <source>
        <dbReference type="Pfam" id="PF03389"/>
    </source>
</evidence>